<evidence type="ECO:0000256" key="2">
    <source>
        <dbReference type="ARBA" id="ARBA00022840"/>
    </source>
</evidence>
<dbReference type="CDD" id="cd00009">
    <property type="entry name" value="AAA"/>
    <property type="match status" value="1"/>
</dbReference>
<dbReference type="PRINTS" id="PR01590">
    <property type="entry name" value="HTHFIS"/>
</dbReference>
<dbReference type="InterPro" id="IPR002078">
    <property type="entry name" value="Sigma_54_int"/>
</dbReference>
<keyword evidence="1" id="KW-0547">Nucleotide-binding</keyword>
<dbReference type="Pfam" id="PF25601">
    <property type="entry name" value="AAA_lid_14"/>
    <property type="match status" value="1"/>
</dbReference>
<dbReference type="PANTHER" id="PTHR32071">
    <property type="entry name" value="TRANSCRIPTIONAL REGULATORY PROTEIN"/>
    <property type="match status" value="1"/>
</dbReference>
<sequence>MEIRAKALLFADARSKQLLAQAELVADSPVPVLIQGETGTGKELLARHLHQRSGRKGPFVAVNGAAISETLAESEFFGHEAGAFTGAAGRREGWFEAANGGTLFLDEIGDLPLALQVKLLRVLQEREVVRVGGRKPIPIDVRLVTATHVDLQSAIAAGRFREDLFYRLNIVTLAIPPLRDRPGDILPLARHFLGQFAREHARAEPVLAPDAVERLFGHSWPGNIRELENVLLSAALMAGGRPIEARHLQLRPRSAPPVSARPVSAEPSVDPLWQGIQKQLGELLDRGDDGLLARWESLLLETTLRRHRYNQVHSADRLGISRHALRTLLKRYDLLPETRAPRV</sequence>
<dbReference type="Gene3D" id="3.40.50.300">
    <property type="entry name" value="P-loop containing nucleotide triphosphate hydrolases"/>
    <property type="match status" value="1"/>
</dbReference>
<dbReference type="InterPro" id="IPR025944">
    <property type="entry name" value="Sigma_54_int_dom_CS"/>
</dbReference>
<dbReference type="SUPFAM" id="SSF52540">
    <property type="entry name" value="P-loop containing nucleoside triphosphate hydrolases"/>
    <property type="match status" value="1"/>
</dbReference>
<keyword evidence="4" id="KW-0238">DNA-binding</keyword>
<gene>
    <name evidence="7" type="ORF">ACFFGX_11765</name>
</gene>
<organism evidence="7 8">
    <name type="scientific">Azorhizophilus paspali</name>
    <name type="common">Azotobacter paspali</name>
    <dbReference type="NCBI Taxonomy" id="69963"/>
    <lineage>
        <taxon>Bacteria</taxon>
        <taxon>Pseudomonadati</taxon>
        <taxon>Pseudomonadota</taxon>
        <taxon>Gammaproteobacteria</taxon>
        <taxon>Pseudomonadales</taxon>
        <taxon>Pseudomonadaceae</taxon>
        <taxon>Azorhizophilus</taxon>
    </lineage>
</organism>
<keyword evidence="5" id="KW-0804">Transcription</keyword>
<dbReference type="InterPro" id="IPR025943">
    <property type="entry name" value="Sigma_54_int_dom_ATP-bd_2"/>
</dbReference>
<evidence type="ECO:0000256" key="5">
    <source>
        <dbReference type="ARBA" id="ARBA00023163"/>
    </source>
</evidence>
<accession>A0ABV6SL01</accession>
<evidence type="ECO:0000256" key="3">
    <source>
        <dbReference type="ARBA" id="ARBA00023015"/>
    </source>
</evidence>
<evidence type="ECO:0000256" key="1">
    <source>
        <dbReference type="ARBA" id="ARBA00022741"/>
    </source>
</evidence>
<evidence type="ECO:0000313" key="7">
    <source>
        <dbReference type="EMBL" id="MFC0710203.1"/>
    </source>
</evidence>
<dbReference type="PROSITE" id="PS50045">
    <property type="entry name" value="SIGMA54_INTERACT_4"/>
    <property type="match status" value="1"/>
</dbReference>
<dbReference type="InterPro" id="IPR025662">
    <property type="entry name" value="Sigma_54_int_dom_ATP-bd_1"/>
</dbReference>
<evidence type="ECO:0000313" key="8">
    <source>
        <dbReference type="Proteomes" id="UP001589891"/>
    </source>
</evidence>
<dbReference type="SUPFAM" id="SSF46689">
    <property type="entry name" value="Homeodomain-like"/>
    <property type="match status" value="1"/>
</dbReference>
<dbReference type="InterPro" id="IPR058031">
    <property type="entry name" value="AAA_lid_NorR"/>
</dbReference>
<dbReference type="Proteomes" id="UP001589891">
    <property type="component" value="Unassembled WGS sequence"/>
</dbReference>
<dbReference type="PROSITE" id="PS00676">
    <property type="entry name" value="SIGMA54_INTERACT_2"/>
    <property type="match status" value="1"/>
</dbReference>
<keyword evidence="3" id="KW-0805">Transcription regulation</keyword>
<dbReference type="Pfam" id="PF02954">
    <property type="entry name" value="HTH_8"/>
    <property type="match status" value="1"/>
</dbReference>
<keyword evidence="8" id="KW-1185">Reference proteome</keyword>
<keyword evidence="2" id="KW-0067">ATP-binding</keyword>
<dbReference type="RefSeq" id="WP_376946029.1">
    <property type="nucleotide sequence ID" value="NZ_CP171449.1"/>
</dbReference>
<dbReference type="Gene3D" id="1.10.10.60">
    <property type="entry name" value="Homeodomain-like"/>
    <property type="match status" value="1"/>
</dbReference>
<dbReference type="InterPro" id="IPR003593">
    <property type="entry name" value="AAA+_ATPase"/>
</dbReference>
<reference evidence="7 8" key="1">
    <citation type="submission" date="2024-09" db="EMBL/GenBank/DDBJ databases">
        <authorList>
            <person name="Sun Q."/>
            <person name="Mori K."/>
        </authorList>
    </citation>
    <scope>NUCLEOTIDE SEQUENCE [LARGE SCALE GENOMIC DNA]</scope>
    <source>
        <strain evidence="7 8">NCAIM B.01794</strain>
    </source>
</reference>
<protein>
    <submittedName>
        <fullName evidence="7">Sigma-54 interaction domain-containing protein</fullName>
    </submittedName>
</protein>
<feature type="domain" description="Sigma-54 factor interaction" evidence="6">
    <location>
        <begin position="8"/>
        <end position="236"/>
    </location>
</feature>
<dbReference type="SMART" id="SM00382">
    <property type="entry name" value="AAA"/>
    <property type="match status" value="1"/>
</dbReference>
<dbReference type="PANTHER" id="PTHR32071:SF21">
    <property type="entry name" value="TRANSCRIPTIONAL REGULATORY PROTEIN FLGR"/>
    <property type="match status" value="1"/>
</dbReference>
<dbReference type="InterPro" id="IPR009057">
    <property type="entry name" value="Homeodomain-like_sf"/>
</dbReference>
<dbReference type="InterPro" id="IPR002197">
    <property type="entry name" value="HTH_Fis"/>
</dbReference>
<dbReference type="EMBL" id="JBHLSS010000073">
    <property type="protein sequence ID" value="MFC0710203.1"/>
    <property type="molecule type" value="Genomic_DNA"/>
</dbReference>
<dbReference type="InterPro" id="IPR027417">
    <property type="entry name" value="P-loop_NTPase"/>
</dbReference>
<dbReference type="Pfam" id="PF00158">
    <property type="entry name" value="Sigma54_activat"/>
    <property type="match status" value="1"/>
</dbReference>
<proteinExistence type="predicted"/>
<dbReference type="PROSITE" id="PS00688">
    <property type="entry name" value="SIGMA54_INTERACT_3"/>
    <property type="match status" value="1"/>
</dbReference>
<comment type="caution">
    <text evidence="7">The sequence shown here is derived from an EMBL/GenBank/DDBJ whole genome shotgun (WGS) entry which is preliminary data.</text>
</comment>
<name>A0ABV6SL01_AZOPA</name>
<evidence type="ECO:0000256" key="4">
    <source>
        <dbReference type="ARBA" id="ARBA00023125"/>
    </source>
</evidence>
<dbReference type="PROSITE" id="PS00675">
    <property type="entry name" value="SIGMA54_INTERACT_1"/>
    <property type="match status" value="1"/>
</dbReference>
<dbReference type="Gene3D" id="1.10.8.60">
    <property type="match status" value="1"/>
</dbReference>
<evidence type="ECO:0000259" key="6">
    <source>
        <dbReference type="PROSITE" id="PS50045"/>
    </source>
</evidence>